<gene>
    <name evidence="2" type="ORF">MTR67_026804</name>
</gene>
<keyword evidence="3" id="KW-1185">Reference proteome</keyword>
<organism evidence="2 3">
    <name type="scientific">Solanum verrucosum</name>
    <dbReference type="NCBI Taxonomy" id="315347"/>
    <lineage>
        <taxon>Eukaryota</taxon>
        <taxon>Viridiplantae</taxon>
        <taxon>Streptophyta</taxon>
        <taxon>Embryophyta</taxon>
        <taxon>Tracheophyta</taxon>
        <taxon>Spermatophyta</taxon>
        <taxon>Magnoliopsida</taxon>
        <taxon>eudicotyledons</taxon>
        <taxon>Gunneridae</taxon>
        <taxon>Pentapetalae</taxon>
        <taxon>asterids</taxon>
        <taxon>lamiids</taxon>
        <taxon>Solanales</taxon>
        <taxon>Solanaceae</taxon>
        <taxon>Solanoideae</taxon>
        <taxon>Solaneae</taxon>
        <taxon>Solanum</taxon>
    </lineage>
</organism>
<reference evidence="2" key="1">
    <citation type="submission" date="2023-08" db="EMBL/GenBank/DDBJ databases">
        <title>A de novo genome assembly of Solanum verrucosum Schlechtendal, a Mexican diploid species geographically isolated from the other diploid A-genome species in potato relatives.</title>
        <authorList>
            <person name="Hosaka K."/>
        </authorList>
    </citation>
    <scope>NUCLEOTIDE SEQUENCE</scope>
    <source>
        <tissue evidence="2">Young leaves</tissue>
    </source>
</reference>
<evidence type="ECO:0000259" key="1">
    <source>
        <dbReference type="Pfam" id="PF14111"/>
    </source>
</evidence>
<dbReference type="InterPro" id="IPR025558">
    <property type="entry name" value="DUF4283"/>
</dbReference>
<protein>
    <recommendedName>
        <fullName evidence="1">DUF4283 domain-containing protein</fullName>
    </recommendedName>
</protein>
<name>A0AAF0QZL5_SOLVR</name>
<evidence type="ECO:0000313" key="2">
    <source>
        <dbReference type="EMBL" id="WMV33419.1"/>
    </source>
</evidence>
<dbReference type="Pfam" id="PF14111">
    <property type="entry name" value="DUF4283"/>
    <property type="match status" value="1"/>
</dbReference>
<dbReference type="Proteomes" id="UP001234989">
    <property type="component" value="Chromosome 6"/>
</dbReference>
<evidence type="ECO:0000313" key="3">
    <source>
        <dbReference type="Proteomes" id="UP001234989"/>
    </source>
</evidence>
<dbReference type="AlphaFoldDB" id="A0AAF0QZL5"/>
<proteinExistence type="predicted"/>
<sequence length="91" mass="10253">MVYLHSEPQIIGKSSEVQQMIIQENLHYAILGKFSYDKLDLHELRKVIPVQCEIKGPCNIGLLENKCFNTIISIGGLCEDDVHPIILFEGA</sequence>
<dbReference type="EMBL" id="CP133617">
    <property type="protein sequence ID" value="WMV33419.1"/>
    <property type="molecule type" value="Genomic_DNA"/>
</dbReference>
<accession>A0AAF0QZL5</accession>
<feature type="domain" description="DUF4283" evidence="1">
    <location>
        <begin position="23"/>
        <end position="68"/>
    </location>
</feature>